<dbReference type="STRING" id="74557.A0A1V9ZZC8"/>
<dbReference type="SUPFAM" id="SSF52047">
    <property type="entry name" value="RNI-like"/>
    <property type="match status" value="1"/>
</dbReference>
<protein>
    <submittedName>
        <fullName evidence="1">Uncharacterized protein</fullName>
    </submittedName>
</protein>
<evidence type="ECO:0000313" key="1">
    <source>
        <dbReference type="EMBL" id="OQS03375.1"/>
    </source>
</evidence>
<reference evidence="1 2" key="1">
    <citation type="journal article" date="2014" name="Genome Biol. Evol.">
        <title>The secreted proteins of Achlya hypogyna and Thraustotheca clavata identify the ancestral oomycete secretome and reveal gene acquisitions by horizontal gene transfer.</title>
        <authorList>
            <person name="Misner I."/>
            <person name="Blouin N."/>
            <person name="Leonard G."/>
            <person name="Richards T.A."/>
            <person name="Lane C.E."/>
        </authorList>
    </citation>
    <scope>NUCLEOTIDE SEQUENCE [LARGE SCALE GENOMIC DNA]</scope>
    <source>
        <strain evidence="1 2">ATCC 34112</strain>
    </source>
</reference>
<sequence length="318" mass="36144">MAKARRKKQTRQPKIVSYQLNLQLQADVAAAVSQIRLEASHQTQRESVRIPLRLHPRSIVSTPPISLPAPKDHIPDISLLFAKTHYIHLANPTLADLCLHEIAKVFDCLDDTCEDTKHSLQLLSIDQLSRLSILVTWYRRWTSADQLSLLCNPSLEELCISSLSIPDTLPHIIPVSTTAISLEKEVAESWEEASEIEVHSTGCARLLKLELVACRNISSNLLRALPALEMFTLMGNSDFDNVDNDLLLHLPLKLRVLWLIGCPWFTNDKILSFAQQRHSTLGRVHLCEVRIVECHHISCTMIETLWHQYLPNVLLRFN</sequence>
<proteinExistence type="predicted"/>
<organism evidence="1 2">
    <name type="scientific">Thraustotheca clavata</name>
    <dbReference type="NCBI Taxonomy" id="74557"/>
    <lineage>
        <taxon>Eukaryota</taxon>
        <taxon>Sar</taxon>
        <taxon>Stramenopiles</taxon>
        <taxon>Oomycota</taxon>
        <taxon>Saprolegniomycetes</taxon>
        <taxon>Saprolegniales</taxon>
        <taxon>Achlyaceae</taxon>
        <taxon>Thraustotheca</taxon>
    </lineage>
</organism>
<accession>A0A1V9ZZC8</accession>
<keyword evidence="2" id="KW-1185">Reference proteome</keyword>
<gene>
    <name evidence="1" type="ORF">THRCLA_21182</name>
</gene>
<comment type="caution">
    <text evidence="1">The sequence shown here is derived from an EMBL/GenBank/DDBJ whole genome shotgun (WGS) entry which is preliminary data.</text>
</comment>
<dbReference type="AlphaFoldDB" id="A0A1V9ZZC8"/>
<evidence type="ECO:0000313" key="2">
    <source>
        <dbReference type="Proteomes" id="UP000243217"/>
    </source>
</evidence>
<dbReference type="EMBL" id="JNBS01000922">
    <property type="protein sequence ID" value="OQS03375.1"/>
    <property type="molecule type" value="Genomic_DNA"/>
</dbReference>
<name>A0A1V9ZZC8_9STRA</name>
<dbReference type="OrthoDB" id="77983at2759"/>
<dbReference type="Proteomes" id="UP000243217">
    <property type="component" value="Unassembled WGS sequence"/>
</dbReference>